<dbReference type="Gene3D" id="3.20.20.80">
    <property type="entry name" value="Glycosidases"/>
    <property type="match status" value="1"/>
</dbReference>
<dbReference type="InterPro" id="IPR017853">
    <property type="entry name" value="GH"/>
</dbReference>
<dbReference type="Pfam" id="PF00728">
    <property type="entry name" value="Glyco_hydro_20"/>
    <property type="match status" value="1"/>
</dbReference>
<proteinExistence type="inferred from homology"/>
<dbReference type="OrthoDB" id="428480at2759"/>
<dbReference type="GO" id="GO:0030203">
    <property type="term" value="P:glycosaminoglycan metabolic process"/>
    <property type="evidence" value="ECO:0007669"/>
    <property type="project" value="TreeGrafter"/>
</dbReference>
<dbReference type="PANTHER" id="PTHR22600">
    <property type="entry name" value="BETA-HEXOSAMINIDASE"/>
    <property type="match status" value="1"/>
</dbReference>
<comment type="catalytic activity">
    <reaction evidence="1">
        <text>Hydrolysis of terminal non-reducing N-acetyl-D-hexosamine residues in N-acetyl-beta-D-hexosaminides.</text>
        <dbReference type="EC" id="3.2.1.52"/>
    </reaction>
</comment>
<dbReference type="InterPro" id="IPR015883">
    <property type="entry name" value="Glyco_hydro_20_cat"/>
</dbReference>
<keyword evidence="4" id="KW-0378">Hydrolase</keyword>
<reference evidence="6" key="1">
    <citation type="submission" date="2020-11" db="EMBL/GenBank/DDBJ databases">
        <authorList>
            <person name="Tran Van P."/>
        </authorList>
    </citation>
    <scope>NUCLEOTIDE SEQUENCE</scope>
</reference>
<evidence type="ECO:0000256" key="2">
    <source>
        <dbReference type="ARBA" id="ARBA00006285"/>
    </source>
</evidence>
<sequence length="206" mass="23919">MNSNGLTDYSQLEGYIIQRHISQILDLGVSHIVWQDPLEKGIEIDIKFPSETIVQVWKWHSTDMGWADWSEYLAYVTGLGHKAILSSCWYLNLISYGEDWIDYYQCDPHNFEGSEEQKSLVLGGETTFWAEYIDETNLHSRIWPRASAVAEKLWSQTTDSVPDARHRLDQHRCNMIKYSYKSFKIPMRGFQAAPVFNGFCPVERVS</sequence>
<dbReference type="EMBL" id="OA888003">
    <property type="protein sequence ID" value="CAD7283731.1"/>
    <property type="molecule type" value="Genomic_DNA"/>
</dbReference>
<dbReference type="InterPro" id="IPR025705">
    <property type="entry name" value="Beta_hexosaminidase_sua/sub"/>
</dbReference>
<dbReference type="EC" id="3.2.1.52" evidence="3"/>
<evidence type="ECO:0000313" key="7">
    <source>
        <dbReference type="Proteomes" id="UP000678499"/>
    </source>
</evidence>
<protein>
    <recommendedName>
        <fullName evidence="3">beta-N-acetylhexosaminidase</fullName>
        <ecNumber evidence="3">3.2.1.52</ecNumber>
    </recommendedName>
</protein>
<gene>
    <name evidence="6" type="ORF">NMOB1V02_LOCUS11343</name>
</gene>
<dbReference type="SUPFAM" id="SSF51445">
    <property type="entry name" value="(Trans)glycosidases"/>
    <property type="match status" value="1"/>
</dbReference>
<dbReference type="GO" id="GO:0004563">
    <property type="term" value="F:beta-N-acetylhexosaminidase activity"/>
    <property type="evidence" value="ECO:0007669"/>
    <property type="project" value="UniProtKB-EC"/>
</dbReference>
<dbReference type="GO" id="GO:0005764">
    <property type="term" value="C:lysosome"/>
    <property type="evidence" value="ECO:0007669"/>
    <property type="project" value="TreeGrafter"/>
</dbReference>
<evidence type="ECO:0000313" key="6">
    <source>
        <dbReference type="EMBL" id="CAD7283731.1"/>
    </source>
</evidence>
<dbReference type="EMBL" id="CAJPEX010005966">
    <property type="protein sequence ID" value="CAG0923883.1"/>
    <property type="molecule type" value="Genomic_DNA"/>
</dbReference>
<comment type="similarity">
    <text evidence="2">Belongs to the glycosyl hydrolase 20 family.</text>
</comment>
<dbReference type="Proteomes" id="UP000678499">
    <property type="component" value="Unassembled WGS sequence"/>
</dbReference>
<dbReference type="PRINTS" id="PR00738">
    <property type="entry name" value="GLHYDRLASE20"/>
</dbReference>
<keyword evidence="7" id="KW-1185">Reference proteome</keyword>
<evidence type="ECO:0000256" key="1">
    <source>
        <dbReference type="ARBA" id="ARBA00001231"/>
    </source>
</evidence>
<evidence type="ECO:0000259" key="5">
    <source>
        <dbReference type="Pfam" id="PF00728"/>
    </source>
</evidence>
<organism evidence="6">
    <name type="scientific">Notodromas monacha</name>
    <dbReference type="NCBI Taxonomy" id="399045"/>
    <lineage>
        <taxon>Eukaryota</taxon>
        <taxon>Metazoa</taxon>
        <taxon>Ecdysozoa</taxon>
        <taxon>Arthropoda</taxon>
        <taxon>Crustacea</taxon>
        <taxon>Oligostraca</taxon>
        <taxon>Ostracoda</taxon>
        <taxon>Podocopa</taxon>
        <taxon>Podocopida</taxon>
        <taxon>Cypridocopina</taxon>
        <taxon>Cypridoidea</taxon>
        <taxon>Cyprididae</taxon>
        <taxon>Notodromas</taxon>
    </lineage>
</organism>
<dbReference type="GO" id="GO:0005975">
    <property type="term" value="P:carbohydrate metabolic process"/>
    <property type="evidence" value="ECO:0007669"/>
    <property type="project" value="InterPro"/>
</dbReference>
<dbReference type="AlphaFoldDB" id="A0A7R9BY92"/>
<evidence type="ECO:0000256" key="3">
    <source>
        <dbReference type="ARBA" id="ARBA00012663"/>
    </source>
</evidence>
<name>A0A7R9BY92_9CRUS</name>
<accession>A0A7R9BY92</accession>
<evidence type="ECO:0000256" key="4">
    <source>
        <dbReference type="ARBA" id="ARBA00022801"/>
    </source>
</evidence>
<dbReference type="GO" id="GO:0016020">
    <property type="term" value="C:membrane"/>
    <property type="evidence" value="ECO:0007669"/>
    <property type="project" value="TreeGrafter"/>
</dbReference>
<dbReference type="GO" id="GO:0006689">
    <property type="term" value="P:ganglioside catabolic process"/>
    <property type="evidence" value="ECO:0007669"/>
    <property type="project" value="TreeGrafter"/>
</dbReference>
<feature type="domain" description="Glycoside hydrolase family 20 catalytic" evidence="5">
    <location>
        <begin position="1"/>
        <end position="156"/>
    </location>
</feature>
<dbReference type="PANTHER" id="PTHR22600:SF21">
    <property type="entry name" value="BETA-HEXOSAMINIDASE A"/>
    <property type="match status" value="1"/>
</dbReference>